<name>A0A8J5W6E1_ZIZPA</name>
<dbReference type="Proteomes" id="UP000729402">
    <property type="component" value="Unassembled WGS sequence"/>
</dbReference>
<dbReference type="EMBL" id="JAAALK010000282">
    <property type="protein sequence ID" value="KAG8080164.1"/>
    <property type="molecule type" value="Genomic_DNA"/>
</dbReference>
<sequence length="95" mass="10157">MRTCSALATFHGTIHDASLCRRPYALHKDSDVKTLICSTGKVGMLIAAKRLCSGRTRRRPRYAVAFSSLLPVPAAGASGLRWAATLTRIDGDGLA</sequence>
<keyword evidence="2" id="KW-1185">Reference proteome</keyword>
<evidence type="ECO:0000313" key="2">
    <source>
        <dbReference type="Proteomes" id="UP000729402"/>
    </source>
</evidence>
<protein>
    <submittedName>
        <fullName evidence="1">Uncharacterized protein</fullName>
    </submittedName>
</protein>
<reference evidence="1" key="2">
    <citation type="submission" date="2021-02" db="EMBL/GenBank/DDBJ databases">
        <authorList>
            <person name="Kimball J.A."/>
            <person name="Haas M.W."/>
            <person name="Macchietto M."/>
            <person name="Kono T."/>
            <person name="Duquette J."/>
            <person name="Shao M."/>
        </authorList>
    </citation>
    <scope>NUCLEOTIDE SEQUENCE</scope>
    <source>
        <tissue evidence="1">Fresh leaf tissue</tissue>
    </source>
</reference>
<reference evidence="1" key="1">
    <citation type="journal article" date="2021" name="bioRxiv">
        <title>Whole Genome Assembly and Annotation of Northern Wild Rice, Zizania palustris L., Supports a Whole Genome Duplication in the Zizania Genus.</title>
        <authorList>
            <person name="Haas M."/>
            <person name="Kono T."/>
            <person name="Macchietto M."/>
            <person name="Millas R."/>
            <person name="McGilp L."/>
            <person name="Shao M."/>
            <person name="Duquette J."/>
            <person name="Hirsch C.N."/>
            <person name="Kimball J."/>
        </authorList>
    </citation>
    <scope>NUCLEOTIDE SEQUENCE</scope>
    <source>
        <tissue evidence="1">Fresh leaf tissue</tissue>
    </source>
</reference>
<accession>A0A8J5W6E1</accession>
<evidence type="ECO:0000313" key="1">
    <source>
        <dbReference type="EMBL" id="KAG8080164.1"/>
    </source>
</evidence>
<dbReference type="AlphaFoldDB" id="A0A8J5W6E1"/>
<organism evidence="1 2">
    <name type="scientific">Zizania palustris</name>
    <name type="common">Northern wild rice</name>
    <dbReference type="NCBI Taxonomy" id="103762"/>
    <lineage>
        <taxon>Eukaryota</taxon>
        <taxon>Viridiplantae</taxon>
        <taxon>Streptophyta</taxon>
        <taxon>Embryophyta</taxon>
        <taxon>Tracheophyta</taxon>
        <taxon>Spermatophyta</taxon>
        <taxon>Magnoliopsida</taxon>
        <taxon>Liliopsida</taxon>
        <taxon>Poales</taxon>
        <taxon>Poaceae</taxon>
        <taxon>BOP clade</taxon>
        <taxon>Oryzoideae</taxon>
        <taxon>Oryzeae</taxon>
        <taxon>Zizaniinae</taxon>
        <taxon>Zizania</taxon>
    </lineage>
</organism>
<proteinExistence type="predicted"/>
<gene>
    <name evidence="1" type="ORF">GUJ93_ZPchr0007g6393</name>
</gene>
<comment type="caution">
    <text evidence="1">The sequence shown here is derived from an EMBL/GenBank/DDBJ whole genome shotgun (WGS) entry which is preliminary data.</text>
</comment>